<dbReference type="EnsemblMetazoa" id="LLOJ001167-RA">
    <property type="protein sequence ID" value="LLOJ001167-PA"/>
    <property type="gene ID" value="LLOJ001167"/>
</dbReference>
<dbReference type="Proteomes" id="UP000092461">
    <property type="component" value="Unassembled WGS sequence"/>
</dbReference>
<protein>
    <submittedName>
        <fullName evidence="2">Uncharacterized protein</fullName>
    </submittedName>
</protein>
<organism evidence="2 3">
    <name type="scientific">Lutzomyia longipalpis</name>
    <name type="common">Sand fly</name>
    <dbReference type="NCBI Taxonomy" id="7200"/>
    <lineage>
        <taxon>Eukaryota</taxon>
        <taxon>Metazoa</taxon>
        <taxon>Ecdysozoa</taxon>
        <taxon>Arthropoda</taxon>
        <taxon>Hexapoda</taxon>
        <taxon>Insecta</taxon>
        <taxon>Pterygota</taxon>
        <taxon>Neoptera</taxon>
        <taxon>Endopterygota</taxon>
        <taxon>Diptera</taxon>
        <taxon>Nematocera</taxon>
        <taxon>Psychodoidea</taxon>
        <taxon>Psychodidae</taxon>
        <taxon>Lutzomyia</taxon>
        <taxon>Lutzomyia</taxon>
    </lineage>
</organism>
<dbReference type="AlphaFoldDB" id="A0A1B0CAV5"/>
<proteinExistence type="predicted"/>
<keyword evidence="3" id="KW-1185">Reference proteome</keyword>
<evidence type="ECO:0000313" key="2">
    <source>
        <dbReference type="EnsemblMetazoa" id="LLOJ001167-PA"/>
    </source>
</evidence>
<sequence>MNIISRLTTCSGTLLGHLLPSEVHRSSCLRLKFSRTGPPPPTSPPRTVFPRPPPVMGGAPQLLNPACTTRQPE</sequence>
<reference evidence="2" key="1">
    <citation type="submission" date="2020-05" db="UniProtKB">
        <authorList>
            <consortium name="EnsemblMetazoa"/>
        </authorList>
    </citation>
    <scope>IDENTIFICATION</scope>
    <source>
        <strain evidence="2">Jacobina</strain>
    </source>
</reference>
<feature type="region of interest" description="Disordered" evidence="1">
    <location>
        <begin position="33"/>
        <end position="73"/>
    </location>
</feature>
<evidence type="ECO:0000256" key="1">
    <source>
        <dbReference type="SAM" id="MobiDB-lite"/>
    </source>
</evidence>
<dbReference type="VEuPathDB" id="VectorBase:LLOJ001167"/>
<evidence type="ECO:0000313" key="3">
    <source>
        <dbReference type="Proteomes" id="UP000092461"/>
    </source>
</evidence>
<accession>A0A1B0CAV5</accession>
<dbReference type="EMBL" id="AJWK01004304">
    <property type="status" value="NOT_ANNOTATED_CDS"/>
    <property type="molecule type" value="Genomic_DNA"/>
</dbReference>
<dbReference type="EMBL" id="AJWK01004303">
    <property type="status" value="NOT_ANNOTATED_CDS"/>
    <property type="molecule type" value="Genomic_DNA"/>
</dbReference>
<name>A0A1B0CAV5_LUTLO</name>